<evidence type="ECO:0000256" key="5">
    <source>
        <dbReference type="ARBA" id="ARBA00022989"/>
    </source>
</evidence>
<evidence type="ECO:0000259" key="9">
    <source>
        <dbReference type="Pfam" id="PF06241"/>
    </source>
</evidence>
<dbReference type="GO" id="GO:0006813">
    <property type="term" value="P:potassium ion transport"/>
    <property type="evidence" value="ECO:0007669"/>
    <property type="project" value="InterPro"/>
</dbReference>
<dbReference type="Pfam" id="PF22614">
    <property type="entry name" value="Slo-like_RCK"/>
    <property type="match status" value="1"/>
</dbReference>
<evidence type="ECO:0000256" key="6">
    <source>
        <dbReference type="ARBA" id="ARBA00023065"/>
    </source>
</evidence>
<dbReference type="InterPro" id="IPR003148">
    <property type="entry name" value="RCK_N"/>
</dbReference>
<keyword evidence="12" id="KW-1185">Reference proteome</keyword>
<feature type="region of interest" description="Disordered" evidence="8">
    <location>
        <begin position="43"/>
        <end position="93"/>
    </location>
</feature>
<keyword evidence="6" id="KW-0406">Ion transport</keyword>
<organism evidence="11 12">
    <name type="scientific">Porphyridium purpureum</name>
    <name type="common">Red alga</name>
    <name type="synonym">Porphyridium cruentum</name>
    <dbReference type="NCBI Taxonomy" id="35688"/>
    <lineage>
        <taxon>Eukaryota</taxon>
        <taxon>Rhodophyta</taxon>
        <taxon>Bangiophyceae</taxon>
        <taxon>Porphyridiales</taxon>
        <taxon>Porphyridiaceae</taxon>
        <taxon>Porphyridium</taxon>
    </lineage>
</organism>
<dbReference type="GO" id="GO:0012505">
    <property type="term" value="C:endomembrane system"/>
    <property type="evidence" value="ECO:0007669"/>
    <property type="project" value="UniProtKB-SubCell"/>
</dbReference>
<name>A0A5J4YV80_PORPP</name>
<keyword evidence="4" id="KW-0812">Transmembrane</keyword>
<evidence type="ECO:0000256" key="7">
    <source>
        <dbReference type="ARBA" id="ARBA00023136"/>
    </source>
</evidence>
<evidence type="ECO:0000256" key="2">
    <source>
        <dbReference type="ARBA" id="ARBA00008577"/>
    </source>
</evidence>
<dbReference type="PANTHER" id="PTHR31563">
    <property type="entry name" value="ION CHANNEL POLLUX-RELATED"/>
    <property type="match status" value="1"/>
</dbReference>
<feature type="domain" description="CASTOR/POLLUX/SYM8 ion channel conserved" evidence="9">
    <location>
        <begin position="392"/>
        <end position="494"/>
    </location>
</feature>
<accession>A0A5J4YV80</accession>
<keyword evidence="5" id="KW-1133">Transmembrane helix</keyword>
<dbReference type="PANTHER" id="PTHR31563:SF10">
    <property type="entry name" value="ION CHANNEL POLLUX-RELATED"/>
    <property type="match status" value="1"/>
</dbReference>
<dbReference type="Proteomes" id="UP000324585">
    <property type="component" value="Unassembled WGS sequence"/>
</dbReference>
<dbReference type="Pfam" id="PF06241">
    <property type="entry name" value="Castor_Poll_mid"/>
    <property type="match status" value="1"/>
</dbReference>
<feature type="compositionally biased region" description="Polar residues" evidence="8">
    <location>
        <begin position="46"/>
        <end position="56"/>
    </location>
</feature>
<feature type="compositionally biased region" description="Low complexity" evidence="8">
    <location>
        <begin position="57"/>
        <end position="66"/>
    </location>
</feature>
<dbReference type="Gene3D" id="3.40.50.720">
    <property type="entry name" value="NAD(P)-binding Rossmann-like Domain"/>
    <property type="match status" value="1"/>
</dbReference>
<reference evidence="12" key="1">
    <citation type="journal article" date="2019" name="Nat. Commun.">
        <title>Expansion of phycobilisome linker gene families in mesophilic red algae.</title>
        <authorList>
            <person name="Lee J."/>
            <person name="Kim D."/>
            <person name="Bhattacharya D."/>
            <person name="Yoon H.S."/>
        </authorList>
    </citation>
    <scope>NUCLEOTIDE SEQUENCE [LARGE SCALE GENOMIC DNA]</scope>
    <source>
        <strain evidence="12">CCMP 1328</strain>
    </source>
</reference>
<evidence type="ECO:0000313" key="11">
    <source>
        <dbReference type="EMBL" id="KAA8495165.1"/>
    </source>
</evidence>
<dbReference type="OrthoDB" id="414047at2759"/>
<dbReference type="InterPro" id="IPR010420">
    <property type="entry name" value="CASTOR/POLLUX/SYM8_dom"/>
</dbReference>
<dbReference type="EMBL" id="VRMN01000004">
    <property type="protein sequence ID" value="KAA8495165.1"/>
    <property type="molecule type" value="Genomic_DNA"/>
</dbReference>
<feature type="domain" description="RCK N-terminal" evidence="10">
    <location>
        <begin position="250"/>
        <end position="330"/>
    </location>
</feature>
<evidence type="ECO:0000313" key="12">
    <source>
        <dbReference type="Proteomes" id="UP000324585"/>
    </source>
</evidence>
<evidence type="ECO:0000259" key="10">
    <source>
        <dbReference type="Pfam" id="PF22614"/>
    </source>
</evidence>
<proteinExistence type="inferred from homology"/>
<comment type="caution">
    <text evidence="11">The sequence shown here is derived from an EMBL/GenBank/DDBJ whole genome shotgun (WGS) entry which is preliminary data.</text>
</comment>
<comment type="subcellular location">
    <subcellularLocation>
        <location evidence="1">Endomembrane system</location>
        <topology evidence="1">Multi-pass membrane protein</topology>
    </subcellularLocation>
</comment>
<evidence type="ECO:0000256" key="8">
    <source>
        <dbReference type="SAM" id="MobiDB-lite"/>
    </source>
</evidence>
<sequence>MAAWCFVLPPGSRRDGAVATKPAVLAVIPMLCGLPVKESHAAPTLATANSRPTAQQSRAAESSGARLRLRRRAQSSTADHDAHAQAGVNERAPPRRLVAMASANASAAVEQEYVPKPIVIESPIPLGQIRYSLEQALTWNPALKAFLLASSFLLMAYVGARAYERVTGYDTNKSFWMAWAAISGAEPDFSEDPPKAKVVVLALTVIQLFFFAFLLSIVETGIQGKLEELAAGRTPVYEDHHQLVLGWNPSVPRVLEQMRISAQTNREHRKIVILAPLQKKDMEQAVSEAFEKKGGLKVICRSGDPSNYEDLELVRVDKASRIMVLSSKRGQGSVYDSNVPANVADNLVFKTGLAIKRLTGGNTPTMMETFVPKSSDLIPYLGEKVTSLNWMNLVTKQIVQSATNGQGMPELLGELISFEGYELYMMKKPELAGTTFGDASKRVQGACLLGIVKHDSTTNACEKLLLNPPPTDTVLDASDSLLLLAENKLRVRVTPEADTTIPEIPKRLAKRLRRNVDEKVPRHVLVLGWRAGMREMLQQLDVFYEPGSVVTVVSRKSASERNLELRSDSGSRLRLRNIRVNFVEGDMADPALISEWRRRSGKSFNEHSGDAIIVLLDEASGAHNANEREAAVLEALVATKACYREMLSAEKPAKLPKVIVEVESKSTEELARAEVPYASVLTLDDFSSCLLAQGAYNPDILPVWDYLLGDKGVDFKLFGPKSLFYEKDVDALSYKELEVRARAQGRILLGYTTKSDPVAFHFGPDVAGETLQKADISSFVFLGASAD</sequence>
<keyword evidence="7" id="KW-0472">Membrane</keyword>
<dbReference type="OMA" id="VPEMDRE"/>
<gene>
    <name evidence="11" type="ORF">FVE85_3406</name>
</gene>
<keyword evidence="3" id="KW-0813">Transport</keyword>
<comment type="similarity">
    <text evidence="2">Belongs to the castor/pollux (TC 1.A.1.23) family.</text>
</comment>
<evidence type="ECO:0000256" key="4">
    <source>
        <dbReference type="ARBA" id="ARBA00022692"/>
    </source>
</evidence>
<evidence type="ECO:0000256" key="1">
    <source>
        <dbReference type="ARBA" id="ARBA00004127"/>
    </source>
</evidence>
<protein>
    <submittedName>
        <fullName evidence="11">Putative ion channel POLLUX</fullName>
    </submittedName>
</protein>
<evidence type="ECO:0000256" key="3">
    <source>
        <dbReference type="ARBA" id="ARBA00022448"/>
    </source>
</evidence>
<dbReference type="InterPro" id="IPR044849">
    <property type="entry name" value="CASTOR/POLLUX/SYM8-like"/>
</dbReference>
<dbReference type="AlphaFoldDB" id="A0A5J4YV80"/>